<comment type="caution">
    <text evidence="1">The sequence shown here is derived from an EMBL/GenBank/DDBJ whole genome shotgun (WGS) entry which is preliminary data.</text>
</comment>
<organism evidence="1 2">
    <name type="scientific">Naganishia vaughanmartiniae</name>
    <dbReference type="NCBI Taxonomy" id="1424756"/>
    <lineage>
        <taxon>Eukaryota</taxon>
        <taxon>Fungi</taxon>
        <taxon>Dikarya</taxon>
        <taxon>Basidiomycota</taxon>
        <taxon>Agaricomycotina</taxon>
        <taxon>Tremellomycetes</taxon>
        <taxon>Filobasidiales</taxon>
        <taxon>Filobasidiaceae</taxon>
        <taxon>Naganishia</taxon>
    </lineage>
</organism>
<sequence>MKVPGPPLPPAWNHLPIGYHGRASSVVISGTPITRPKGLRPPAPGSTEGPTFGPTKSLDMEYEIAAIVGGRGNELGDSLGTGDVLENVFGLTIMNDWSARYVLKLSHQNKTVVDASAFREIQGFEMIPLGPFNGKNFGTTVSPWIVTLDALQPFKTGLPRRENVPEMASYLHEADQKPTFDIELDMTVIAAGETEPTHVMHSNLKHLAYSFGQMLAHHTVSGCNIQPGDMLGSGTISGPEPKSLACLLEITERGTKPFTTSGGKERVWLQDGDRVDMTAVAKRTVDGENANVGFGLCSGVIKPAKV</sequence>
<evidence type="ECO:0000313" key="2">
    <source>
        <dbReference type="Proteomes" id="UP001243375"/>
    </source>
</evidence>
<evidence type="ECO:0000313" key="1">
    <source>
        <dbReference type="EMBL" id="KAJ9115419.1"/>
    </source>
</evidence>
<protein>
    <submittedName>
        <fullName evidence="1">Uncharacterized protein</fullName>
    </submittedName>
</protein>
<dbReference type="Proteomes" id="UP001243375">
    <property type="component" value="Unassembled WGS sequence"/>
</dbReference>
<dbReference type="EMBL" id="JASBWU010000016">
    <property type="protein sequence ID" value="KAJ9115419.1"/>
    <property type="molecule type" value="Genomic_DNA"/>
</dbReference>
<reference evidence="1" key="1">
    <citation type="submission" date="2023-04" db="EMBL/GenBank/DDBJ databases">
        <title>Draft Genome sequencing of Naganishia species isolated from polar environments using Oxford Nanopore Technology.</title>
        <authorList>
            <person name="Leo P."/>
            <person name="Venkateswaran K."/>
        </authorList>
    </citation>
    <scope>NUCLEOTIDE SEQUENCE</scope>
    <source>
        <strain evidence="1">MNA-CCFEE 5425</strain>
    </source>
</reference>
<accession>A0ACC2WUH0</accession>
<proteinExistence type="predicted"/>
<name>A0ACC2WUH0_9TREE</name>
<keyword evidence="2" id="KW-1185">Reference proteome</keyword>
<gene>
    <name evidence="1" type="ORF">QFC22_005176</name>
</gene>